<dbReference type="PANTHER" id="PTHR13743:SF112">
    <property type="entry name" value="BEACH DOMAIN-CONTAINING PROTEIN"/>
    <property type="match status" value="1"/>
</dbReference>
<dbReference type="VEuPathDB" id="TrichDB:TVAG_046560"/>
<evidence type="ECO:0000313" key="1">
    <source>
        <dbReference type="EMBL" id="EAY10234.1"/>
    </source>
</evidence>
<dbReference type="SMR" id="A2EAN1"/>
<dbReference type="EMBL" id="DS113341">
    <property type="protein sequence ID" value="EAY10234.1"/>
    <property type="molecule type" value="Genomic_DNA"/>
</dbReference>
<dbReference type="InterPro" id="IPR036372">
    <property type="entry name" value="BEACH_dom_sf"/>
</dbReference>
<organism evidence="1 2">
    <name type="scientific">Trichomonas vaginalis (strain ATCC PRA-98 / G3)</name>
    <dbReference type="NCBI Taxonomy" id="412133"/>
    <lineage>
        <taxon>Eukaryota</taxon>
        <taxon>Metamonada</taxon>
        <taxon>Parabasalia</taxon>
        <taxon>Trichomonadida</taxon>
        <taxon>Trichomonadidae</taxon>
        <taxon>Trichomonas</taxon>
    </lineage>
</organism>
<keyword evidence="2" id="KW-1185">Reference proteome</keyword>
<gene>
    <name evidence="1" type="ORF">TVAG_046560</name>
</gene>
<dbReference type="OrthoDB" id="10684448at2759"/>
<dbReference type="SUPFAM" id="SSF81837">
    <property type="entry name" value="BEACH domain"/>
    <property type="match status" value="1"/>
</dbReference>
<reference evidence="1" key="2">
    <citation type="journal article" date="2007" name="Science">
        <title>Draft genome sequence of the sexually transmitted pathogen Trichomonas vaginalis.</title>
        <authorList>
            <person name="Carlton J.M."/>
            <person name="Hirt R.P."/>
            <person name="Silva J.C."/>
            <person name="Delcher A.L."/>
            <person name="Schatz M."/>
            <person name="Zhao Q."/>
            <person name="Wortman J.R."/>
            <person name="Bidwell S.L."/>
            <person name="Alsmark U.C.M."/>
            <person name="Besteiro S."/>
            <person name="Sicheritz-Ponten T."/>
            <person name="Noel C.J."/>
            <person name="Dacks J.B."/>
            <person name="Foster P.G."/>
            <person name="Simillion C."/>
            <person name="Van de Peer Y."/>
            <person name="Miranda-Saavedra D."/>
            <person name="Barton G.J."/>
            <person name="Westrop G.D."/>
            <person name="Mueller S."/>
            <person name="Dessi D."/>
            <person name="Fiori P.L."/>
            <person name="Ren Q."/>
            <person name="Paulsen I."/>
            <person name="Zhang H."/>
            <person name="Bastida-Corcuera F.D."/>
            <person name="Simoes-Barbosa A."/>
            <person name="Brown M.T."/>
            <person name="Hayes R.D."/>
            <person name="Mukherjee M."/>
            <person name="Okumura C.Y."/>
            <person name="Schneider R."/>
            <person name="Smith A.J."/>
            <person name="Vanacova S."/>
            <person name="Villalvazo M."/>
            <person name="Haas B.J."/>
            <person name="Pertea M."/>
            <person name="Feldblyum T.V."/>
            <person name="Utterback T.R."/>
            <person name="Shu C.L."/>
            <person name="Osoegawa K."/>
            <person name="de Jong P.J."/>
            <person name="Hrdy I."/>
            <person name="Horvathova L."/>
            <person name="Zubacova Z."/>
            <person name="Dolezal P."/>
            <person name="Malik S.B."/>
            <person name="Logsdon J.M. Jr."/>
            <person name="Henze K."/>
            <person name="Gupta A."/>
            <person name="Wang C.C."/>
            <person name="Dunne R.L."/>
            <person name="Upcroft J.A."/>
            <person name="Upcroft P."/>
            <person name="White O."/>
            <person name="Salzberg S.L."/>
            <person name="Tang P."/>
            <person name="Chiu C.-H."/>
            <person name="Lee Y.-S."/>
            <person name="Embley T.M."/>
            <person name="Coombs G.H."/>
            <person name="Mottram J.C."/>
            <person name="Tachezy J."/>
            <person name="Fraser-Liggett C.M."/>
            <person name="Johnson P.J."/>
        </authorList>
    </citation>
    <scope>NUCLEOTIDE SEQUENCE [LARGE SCALE GENOMIC DNA]</scope>
    <source>
        <strain evidence="1">G3</strain>
    </source>
</reference>
<reference evidence="1" key="1">
    <citation type="submission" date="2006-10" db="EMBL/GenBank/DDBJ databases">
        <authorList>
            <person name="Amadeo P."/>
            <person name="Zhao Q."/>
            <person name="Wortman J."/>
            <person name="Fraser-Liggett C."/>
            <person name="Carlton J."/>
        </authorList>
    </citation>
    <scope>NUCLEOTIDE SEQUENCE</scope>
    <source>
        <strain evidence="1">G3</strain>
    </source>
</reference>
<dbReference type="PANTHER" id="PTHR13743">
    <property type="entry name" value="BEIGE/BEACH-RELATED"/>
    <property type="match status" value="1"/>
</dbReference>
<accession>A2EAN1</accession>
<protein>
    <recommendedName>
        <fullName evidence="3">Beige/BEACH domain containing protein</fullName>
    </recommendedName>
</protein>
<dbReference type="InterPro" id="IPR050865">
    <property type="entry name" value="BEACH_Domain"/>
</dbReference>
<evidence type="ECO:0008006" key="3">
    <source>
        <dbReference type="Google" id="ProtNLM"/>
    </source>
</evidence>
<evidence type="ECO:0000313" key="2">
    <source>
        <dbReference type="Proteomes" id="UP000001542"/>
    </source>
</evidence>
<proteinExistence type="predicted"/>
<dbReference type="Gene3D" id="1.10.1540.10">
    <property type="entry name" value="BEACH domain"/>
    <property type="match status" value="1"/>
</dbReference>
<dbReference type="SUPFAM" id="SSF50978">
    <property type="entry name" value="WD40 repeat-like"/>
    <property type="match status" value="1"/>
</dbReference>
<dbReference type="InterPro" id="IPR036322">
    <property type="entry name" value="WD40_repeat_dom_sf"/>
</dbReference>
<dbReference type="RefSeq" id="XP_001322457.1">
    <property type="nucleotide sequence ID" value="XM_001322422.1"/>
</dbReference>
<sequence>MLKACCKDKSLLSDVLVSFNTHPFLFSELILRLLYLPSLDDQFVFHVNPDNVINSLIQVTLTFPNSEINRRQTAIARSICLTYLFDLFAVPENAARCFESERFMSCFSILMEERNLCNVILKSFESALTGLKVLPFPIVTSISCILVKCSMISDEFYKDLGARLSKVVVGSMLINQGIRDSIPELMSPLIEMLGKIPDQDSLKILLDLLFSTAQYYEKLIYDNRMFIKIINIIKSVEGEEPSDPTLLRLYNILSNSSTVGLGQPFVIKVPSAIPLILAASYKSKNYSDILDFFTQLCTYSSNNAIAMHYGDMTSILLQQLKGTFSYNNFVFDKAYDDVKLITDHFFPLISAILELKSSCSVDQHLFNLFMPDENNNFPPLSIPVLKMVNSVITAVESQPTTQIEVTSPDPIIDNIIIPHEKMNQNWMIRMKVKIDTKVHSNSNFVLFEFKDKASIPCKLTIYTLADTIVARFIKYNIRSTATIMKKIPDNQWVNISLLNVKIPTGQHIISFLEREFKEETEYNKFEFTTSVKLSVAKTEEVKIDKNYMSPVVLGTFHFISGDMQSDEMNQLIDQNNEQISKNPFNFVNSDNILHLRKIVKTHESLNWTLPIHVCLSDFIPVFDIIKNAPSNYAELLIPIILRGRNINISSTKRILNINSNWDIEKTNNYLKNLTGLDFDYLPKENCLVNSNKSDISGLVFTIARNLNSSQLNHHLFNSITSILESIESDDYRREIIEDVIYNLFIWADCDDFSQKKITLFYVNKSEALATPNLFNLFLHRSYLLLFKSKKTFNSLMTSFIKILELISRVYMTENVLSDLIKIMESLDDPSNYKTYGHLLETLIYKGYKVNIEDAMRFRKLAEKSSYEDLIWLIGILQVGCQEYSKFILYNLFTVYLQKNELNEQPLNNDMYCIKMLFKGDHNAAFEKFGNLIVSMEKFWFFWPLMIGFWFEEKSDIIVNYIVPPLLNAKPIDLYLKQICILFDIVESQNLFEISKLKRKLFLKICDELNVMKQEDKNDIANALIVAFIQEFLFVFTENSYNKEFLNYLKSDNGSIVTGQETFDDLIKEKLPPINGRDFHFDEFKERINSDFSKFYYRKRCIEGDEEFFDITKKVSEIACQYANGPEFVNNAVKYVQTFTEKIPEPRTTIFDFMLSANYYYGNYKSDLINLRDDIIFLLTLPAIIAPDSPNSCSVLINQQVKSLRDKFHSSLVFSENRSMNITRSKHNLPYISKLIPLSLDAVQPQVVPQLYNSLFSHEEKQITKFSEIKEQFKCPATVLVMKERIPVQFELWYSKLLLRQEQNIPLTIDFATLKFAVANNNQIIFYAFNCSSLLIEFSQDDFTKTVSQLVRLSVPISDRKAQIEILQNKWSEGLLSNFELLLHTNIIFGKSFDDFRNYIEMPAILIENESIMFGKYQNVQVPDETKVNLIKNVQESKEINIPEEIKKQYSKTRSVQVEFYISSDLFARKSNVIVPKMIKTPVSFTYMYRMWLELPGMTEKILNFISQKFGVTFSSEVKKIPNSPRMESKLNIDDNIRFRMFLSSDDKFIAISQDSAFFIFFFELNNLILLKCYTNPDIAKSAVMYNDSIATVCTPQNKIFTLSHKISKSEVIEFQVTHMSQSHKRVVFACSNGAVYISNSSEFPSVKKLIFVSTSEITHLVTSDEYDVCVIAEISGIISVVCLSDSYVYGTYNTEGKTINSIVVTPSSGFVVVSLHQEFVVLSLCLTFLSSATYKGHVSQMVAVRTCHGADYVYFSDNRFVYVFEAMFPANIVSVYEARKRIMGIAYCKSMASIVCASLDNKLVTIPVSIGR</sequence>
<dbReference type="VEuPathDB" id="TrichDB:TVAGG3_0958280"/>
<dbReference type="Proteomes" id="UP000001542">
    <property type="component" value="Unassembled WGS sequence"/>
</dbReference>
<dbReference type="KEGG" id="tva:4768170"/>
<dbReference type="InParanoid" id="A2EAN1"/>
<name>A2EAN1_TRIV3</name>